<sequence length="240" mass="26382">MTCIAKQQLVVEEKEQTELRLAMEFPRHNWLVKHLMKEKRIENDEAATTESDSPTAPTHKNTAAKSRTSTPRSSPSPKEGSPHPEKQDTVNLKETQENEDVSIDVPEKQVAADPAKKADGSNHIAITSSTYKPSTTHANTEGSHVIGIVKPFHYPNQCENITTDTSVCDDVECSKTRKTDDPLELKSTLKNNDVLDCSTKDALGVKIDKCFSLAPPLNQNSPLDLSVSVKTQSNADHLAL</sequence>
<feature type="compositionally biased region" description="Polar residues" evidence="1">
    <location>
        <begin position="46"/>
        <end position="61"/>
    </location>
</feature>
<dbReference type="Proteomes" id="UP000008144">
    <property type="component" value="Chromosome 9"/>
</dbReference>
<dbReference type="EMBL" id="EAAA01002980">
    <property type="status" value="NOT_ANNOTATED_CDS"/>
    <property type="molecule type" value="Genomic_DNA"/>
</dbReference>
<organism evidence="2 3">
    <name type="scientific">Ciona intestinalis</name>
    <name type="common">Transparent sea squirt</name>
    <name type="synonym">Ascidia intestinalis</name>
    <dbReference type="NCBI Taxonomy" id="7719"/>
    <lineage>
        <taxon>Eukaryota</taxon>
        <taxon>Metazoa</taxon>
        <taxon>Chordata</taxon>
        <taxon>Tunicata</taxon>
        <taxon>Ascidiacea</taxon>
        <taxon>Phlebobranchia</taxon>
        <taxon>Cionidae</taxon>
        <taxon>Ciona</taxon>
    </lineage>
</organism>
<evidence type="ECO:0000256" key="1">
    <source>
        <dbReference type="SAM" id="MobiDB-lite"/>
    </source>
</evidence>
<feature type="compositionally biased region" description="Low complexity" evidence="1">
    <location>
        <begin position="63"/>
        <end position="78"/>
    </location>
</feature>
<reference evidence="2" key="2">
    <citation type="journal article" date="2008" name="Genome Biol.">
        <title>Improved genome assembly and evidence-based global gene model set for the chordate Ciona intestinalis: new insight into intron and operon populations.</title>
        <authorList>
            <person name="Satou Y."/>
            <person name="Mineta K."/>
            <person name="Ogasawara M."/>
            <person name="Sasakura Y."/>
            <person name="Shoguchi E."/>
            <person name="Ueno K."/>
            <person name="Yamada L."/>
            <person name="Matsumoto J."/>
            <person name="Wasserscheid J."/>
            <person name="Dewar K."/>
            <person name="Wiley G.B."/>
            <person name="Macmil S.L."/>
            <person name="Roe B.A."/>
            <person name="Zeller R.W."/>
            <person name="Hastings K.E."/>
            <person name="Lemaire P."/>
            <person name="Lindquist E."/>
            <person name="Endo T."/>
            <person name="Hotta K."/>
            <person name="Inaba K."/>
        </authorList>
    </citation>
    <scope>NUCLEOTIDE SEQUENCE [LARGE SCALE GENOMIC DNA]</scope>
    <source>
        <strain evidence="2">wild type</strain>
    </source>
</reference>
<reference evidence="3" key="1">
    <citation type="journal article" date="2002" name="Science">
        <title>The draft genome of Ciona intestinalis: insights into chordate and vertebrate origins.</title>
        <authorList>
            <person name="Dehal P."/>
            <person name="Satou Y."/>
            <person name="Campbell R.K."/>
            <person name="Chapman J."/>
            <person name="Degnan B."/>
            <person name="De Tomaso A."/>
            <person name="Davidson B."/>
            <person name="Di Gregorio A."/>
            <person name="Gelpke M."/>
            <person name="Goodstein D.M."/>
            <person name="Harafuji N."/>
            <person name="Hastings K.E."/>
            <person name="Ho I."/>
            <person name="Hotta K."/>
            <person name="Huang W."/>
            <person name="Kawashima T."/>
            <person name="Lemaire P."/>
            <person name="Martinez D."/>
            <person name="Meinertzhagen I.A."/>
            <person name="Necula S."/>
            <person name="Nonaka M."/>
            <person name="Putnam N."/>
            <person name="Rash S."/>
            <person name="Saiga H."/>
            <person name="Satake M."/>
            <person name="Terry A."/>
            <person name="Yamada L."/>
            <person name="Wang H.G."/>
            <person name="Awazu S."/>
            <person name="Azumi K."/>
            <person name="Boore J."/>
            <person name="Branno M."/>
            <person name="Chin-Bow S."/>
            <person name="DeSantis R."/>
            <person name="Doyle S."/>
            <person name="Francino P."/>
            <person name="Keys D.N."/>
            <person name="Haga S."/>
            <person name="Hayashi H."/>
            <person name="Hino K."/>
            <person name="Imai K.S."/>
            <person name="Inaba K."/>
            <person name="Kano S."/>
            <person name="Kobayashi K."/>
            <person name="Kobayashi M."/>
            <person name="Lee B.I."/>
            <person name="Makabe K.W."/>
            <person name="Manohar C."/>
            <person name="Matassi G."/>
            <person name="Medina M."/>
            <person name="Mochizuki Y."/>
            <person name="Mount S."/>
            <person name="Morishita T."/>
            <person name="Miura S."/>
            <person name="Nakayama A."/>
            <person name="Nishizaka S."/>
            <person name="Nomoto H."/>
            <person name="Ohta F."/>
            <person name="Oishi K."/>
            <person name="Rigoutsos I."/>
            <person name="Sano M."/>
            <person name="Sasaki A."/>
            <person name="Sasakura Y."/>
            <person name="Shoguchi E."/>
            <person name="Shin-i T."/>
            <person name="Spagnuolo A."/>
            <person name="Stainier D."/>
            <person name="Suzuki M.M."/>
            <person name="Tassy O."/>
            <person name="Takatori N."/>
            <person name="Tokuoka M."/>
            <person name="Yagi K."/>
            <person name="Yoshizaki F."/>
            <person name="Wada S."/>
            <person name="Zhang C."/>
            <person name="Hyatt P.D."/>
            <person name="Larimer F."/>
            <person name="Detter C."/>
            <person name="Doggett N."/>
            <person name="Glavina T."/>
            <person name="Hawkins T."/>
            <person name="Richardson P."/>
            <person name="Lucas S."/>
            <person name="Kohara Y."/>
            <person name="Levine M."/>
            <person name="Satoh N."/>
            <person name="Rokhsar D.S."/>
        </authorList>
    </citation>
    <scope>NUCLEOTIDE SEQUENCE [LARGE SCALE GENOMIC DNA]</scope>
</reference>
<evidence type="ECO:0000313" key="2">
    <source>
        <dbReference type="Ensembl" id="ENSCINP00000023935.1"/>
    </source>
</evidence>
<keyword evidence="3" id="KW-1185">Reference proteome</keyword>
<feature type="compositionally biased region" description="Polar residues" evidence="1">
    <location>
        <begin position="124"/>
        <end position="138"/>
    </location>
</feature>
<name>F6RLJ5_CIOIN</name>
<dbReference type="InParanoid" id="F6RLJ5"/>
<evidence type="ECO:0000313" key="3">
    <source>
        <dbReference type="Proteomes" id="UP000008144"/>
    </source>
</evidence>
<dbReference type="Ensembl" id="ENSCINT00000024181.1">
    <property type="protein sequence ID" value="ENSCINP00000023935.1"/>
    <property type="gene ID" value="ENSCING00000012933.1"/>
</dbReference>
<dbReference type="HOGENOM" id="CLU_1158629_0_0_1"/>
<feature type="region of interest" description="Disordered" evidence="1">
    <location>
        <begin position="42"/>
        <end position="138"/>
    </location>
</feature>
<accession>F6RLJ5</accession>
<proteinExistence type="predicted"/>
<protein>
    <submittedName>
        <fullName evidence="2">Uncharacterized protein</fullName>
    </submittedName>
</protein>
<reference evidence="2" key="3">
    <citation type="submission" date="2025-08" db="UniProtKB">
        <authorList>
            <consortium name="Ensembl"/>
        </authorList>
    </citation>
    <scope>IDENTIFICATION</scope>
</reference>
<dbReference type="AlphaFoldDB" id="F6RLJ5"/>
<reference evidence="2" key="4">
    <citation type="submission" date="2025-09" db="UniProtKB">
        <authorList>
            <consortium name="Ensembl"/>
        </authorList>
    </citation>
    <scope>IDENTIFICATION</scope>
</reference>